<organism evidence="2 3">
    <name type="scientific">Longibacter salinarum</name>
    <dbReference type="NCBI Taxonomy" id="1850348"/>
    <lineage>
        <taxon>Bacteria</taxon>
        <taxon>Pseudomonadati</taxon>
        <taxon>Rhodothermota</taxon>
        <taxon>Rhodothermia</taxon>
        <taxon>Rhodothermales</taxon>
        <taxon>Salisaetaceae</taxon>
        <taxon>Longibacter</taxon>
    </lineage>
</organism>
<gene>
    <name evidence="2" type="ORF">CRI94_08075</name>
</gene>
<evidence type="ECO:0000256" key="1">
    <source>
        <dbReference type="SAM" id="MobiDB-lite"/>
    </source>
</evidence>
<sequence length="274" mass="33534">MTVSTRFAWLLLALGALLIAEPYVASAQGRGRGPTSGRPGTAEWWSPRPYAQKGYEPRRAVRKDAPPFCRNRQGHPVHGWRWCIEKGFVRPEARHAWRPYQPSRVVVVRKRPRMVVRPRVVFRADIIVDVLGIELYRNVLDWGQRSGYRGDPVARWVPYGRRGWVLQVSQEGFPLAELIDHNGDRRIDDVWVYEPDRLHRDRQRDRRYHDRYDDRYDDDDRFEREREWREERRERREERRERRREEDEDRRERQRDRDEDYEEDRWDDRDSWQS</sequence>
<comment type="caution">
    <text evidence="2">The sequence shown here is derived from an EMBL/GenBank/DDBJ whole genome shotgun (WGS) entry which is preliminary data.</text>
</comment>
<dbReference type="AlphaFoldDB" id="A0A2A8CZJ3"/>
<dbReference type="EMBL" id="PDEQ01000003">
    <property type="protein sequence ID" value="PEN13997.1"/>
    <property type="molecule type" value="Genomic_DNA"/>
</dbReference>
<evidence type="ECO:0000313" key="2">
    <source>
        <dbReference type="EMBL" id="PEN13997.1"/>
    </source>
</evidence>
<feature type="region of interest" description="Disordered" evidence="1">
    <location>
        <begin position="27"/>
        <end position="48"/>
    </location>
</feature>
<dbReference type="Proteomes" id="UP000220102">
    <property type="component" value="Unassembled WGS sequence"/>
</dbReference>
<feature type="region of interest" description="Disordered" evidence="1">
    <location>
        <begin position="224"/>
        <end position="274"/>
    </location>
</feature>
<feature type="compositionally biased region" description="Basic and acidic residues" evidence="1">
    <location>
        <begin position="224"/>
        <end position="258"/>
    </location>
</feature>
<protein>
    <submittedName>
        <fullName evidence="2">Uncharacterized protein</fullName>
    </submittedName>
</protein>
<evidence type="ECO:0000313" key="3">
    <source>
        <dbReference type="Proteomes" id="UP000220102"/>
    </source>
</evidence>
<name>A0A2A8CZJ3_9BACT</name>
<accession>A0A2A8CZJ3</accession>
<dbReference type="RefSeq" id="WP_098075160.1">
    <property type="nucleotide sequence ID" value="NZ_PDEQ01000003.1"/>
</dbReference>
<reference evidence="2 3" key="1">
    <citation type="submission" date="2017-10" db="EMBL/GenBank/DDBJ databases">
        <title>Draft genome of Longibacter Salinarum.</title>
        <authorList>
            <person name="Goh K.M."/>
            <person name="Shamsir M.S."/>
            <person name="Lim S.W."/>
        </authorList>
    </citation>
    <scope>NUCLEOTIDE SEQUENCE [LARGE SCALE GENOMIC DNA]</scope>
    <source>
        <strain evidence="2 3">KCTC 52045</strain>
    </source>
</reference>
<proteinExistence type="predicted"/>
<keyword evidence="3" id="KW-1185">Reference proteome</keyword>